<comment type="caution">
    <text evidence="1">The sequence shown here is derived from an EMBL/GenBank/DDBJ whole genome shotgun (WGS) entry which is preliminary data.</text>
</comment>
<evidence type="ECO:0000313" key="1">
    <source>
        <dbReference type="EMBL" id="GHI26285.1"/>
    </source>
</evidence>
<accession>A0ABQ3PMN4</accession>
<reference evidence="1" key="1">
    <citation type="submission" date="2024-05" db="EMBL/GenBank/DDBJ databases">
        <title>Whole genome shotgun sequence of Streptomyces hydrogenans NBRC 13475.</title>
        <authorList>
            <person name="Komaki H."/>
            <person name="Tamura T."/>
        </authorList>
    </citation>
    <scope>NUCLEOTIDE SEQUENCE</scope>
    <source>
        <strain evidence="1">NBRC 13475</strain>
    </source>
</reference>
<organism evidence="1 2">
    <name type="scientific">Streptomyces hydrogenans</name>
    <dbReference type="NCBI Taxonomy" id="1873719"/>
    <lineage>
        <taxon>Bacteria</taxon>
        <taxon>Bacillati</taxon>
        <taxon>Actinomycetota</taxon>
        <taxon>Actinomycetes</taxon>
        <taxon>Kitasatosporales</taxon>
        <taxon>Streptomycetaceae</taxon>
        <taxon>Streptomyces</taxon>
    </lineage>
</organism>
<evidence type="ECO:0008006" key="3">
    <source>
        <dbReference type="Google" id="ProtNLM"/>
    </source>
</evidence>
<dbReference type="Proteomes" id="UP001052739">
    <property type="component" value="Unassembled WGS sequence"/>
</dbReference>
<dbReference type="RefSeq" id="WP_190222172.1">
    <property type="nucleotide sequence ID" value="NZ_BNBS01000010.1"/>
</dbReference>
<keyword evidence="2" id="KW-1185">Reference proteome</keyword>
<protein>
    <recommendedName>
        <fullName evidence="3">Baseplate assembly protein</fullName>
    </recommendedName>
</protein>
<dbReference type="InterPro" id="IPR011749">
    <property type="entry name" value="CHP02243"/>
</dbReference>
<dbReference type="NCBIfam" id="TIGR02243">
    <property type="entry name" value="putative baseplate assembly protein"/>
    <property type="match status" value="1"/>
</dbReference>
<sequence length="930" mass="100562">MTVLDGPDDDLRARGPAGIAEVRAHPDRRALTVTFFGALPRSVNRDSFLIEGGRRVGGVRVVRVAPEAGPEPVGAGVTRLRLDLDRPGDDSTYRLRLLGRGFHGAHDRADFTFDSGVRRPVRDAPHTVPAAGPPPATAPAIDYLAKDYASFRRLLLERLSLTLPRWTERHVPDLWVTLVELLAHVGDGLSYQQDAVATEAYLDTARLRTSVRRHARLVGYSMHDGCAARTVVCVETSARLTVRTEDLAFTALPEDAGAPASGPTMSREALIAGPHPVYQPLERRAVDLLPEHNAVPLWAWGRDVFPLPEGTTRAALLDGHGGRRALRLRAGDLLVLEETRGPGGGAPDPGHRQVVRLTRATRDVDADSGTPVVKIAWADEDALTFPLSVRNPPGPDGRPGASVVACGNALLVEHGLDHGWLPGGDAEETVKVPEAADGAVRARPLRAVVRGTPVTWSPPYPRPADVAAAQARRLLDLPDRARDLLRDLRHEAAELDEDDLAFLRTWFGTSPVGDLDDATARHDTFARLLSRFHELLEPKLRRLDTLVRRARSGYVLDPADAVWELGQTWGRAAAEALHRDNPALHGPARTALRPDPREALPVLHVTETDEADDAGARWTPRRDLLGSGPLDRHVVGETDDEGVLTLRFGDGRCGRAPRPGSRLRLTYRVGNGRSGNAGSEVVNRIAHREGGLSSVTRVRNPVPVAGGTDPEPVDEVRLAAPRSPARALLRAVTAEDYATLAAAHPEVQRAAATLRWTGSWYEADVALDPAGTAVPSPSLLADVRAALHPYRRIGHDIVTRPALLVPLDVALYVLVDPHYVTAPVREALQRAFLPGRRPDGTPGLFDPSALTFGTPVRASALVALCMGVPGVRHAEVTLLRRFRFSGAEAGGQDVPASGELRMRALEIPRLDGDVTRPENGRLTLRLRGGR</sequence>
<evidence type="ECO:0000313" key="2">
    <source>
        <dbReference type="Proteomes" id="UP001052739"/>
    </source>
</evidence>
<proteinExistence type="predicted"/>
<name>A0ABQ3PMN4_9ACTN</name>
<dbReference type="EMBL" id="BNDW01000102">
    <property type="protein sequence ID" value="GHI26285.1"/>
    <property type="molecule type" value="Genomic_DNA"/>
</dbReference>
<gene>
    <name evidence="1" type="ORF">Shyd_76560</name>
</gene>